<evidence type="ECO:0000256" key="1">
    <source>
        <dbReference type="SAM" id="MobiDB-lite"/>
    </source>
</evidence>
<dbReference type="VEuPathDB" id="FungiDB:PPTG_24882"/>
<organism evidence="2 3">
    <name type="scientific">Phytophthora nicotianae (strain INRA-310)</name>
    <name type="common">Phytophthora parasitica</name>
    <dbReference type="NCBI Taxonomy" id="761204"/>
    <lineage>
        <taxon>Eukaryota</taxon>
        <taxon>Sar</taxon>
        <taxon>Stramenopiles</taxon>
        <taxon>Oomycota</taxon>
        <taxon>Peronosporomycetes</taxon>
        <taxon>Peronosporales</taxon>
        <taxon>Peronosporaceae</taxon>
        <taxon>Phytophthora</taxon>
    </lineage>
</organism>
<reference evidence="3" key="1">
    <citation type="submission" date="2011-12" db="EMBL/GenBank/DDBJ databases">
        <authorList>
            <consortium name="The Broad Institute Genome Sequencing Platform"/>
            <person name="Russ C."/>
            <person name="Tyler B."/>
            <person name="Panabieres F."/>
            <person name="Shan W."/>
            <person name="Tripathy S."/>
            <person name="Grunwald N."/>
            <person name="Machado M."/>
            <person name="Young S.K."/>
            <person name="Zeng Q."/>
            <person name="Gargeya S."/>
            <person name="Fitzgerald M."/>
            <person name="Haas B."/>
            <person name="Abouelleil A."/>
            <person name="Alvarado L."/>
            <person name="Arachchi H.M."/>
            <person name="Berlin A."/>
            <person name="Chapman S.B."/>
            <person name="Gearin G."/>
            <person name="Goldberg J."/>
            <person name="Griggs A."/>
            <person name="Gujja S."/>
            <person name="Hansen M."/>
            <person name="Heiman D."/>
            <person name="Howarth C."/>
            <person name="Larimer J."/>
            <person name="Lui A."/>
            <person name="MacDonald P.J.P."/>
            <person name="McCowen C."/>
            <person name="Montmayeur A."/>
            <person name="Murphy C."/>
            <person name="Neiman D."/>
            <person name="Pearson M."/>
            <person name="Priest M."/>
            <person name="Roberts A."/>
            <person name="Saif S."/>
            <person name="Shea T."/>
            <person name="Sisk P."/>
            <person name="Stolte C."/>
            <person name="Sykes S."/>
            <person name="Wortman J."/>
            <person name="Nusbaum C."/>
            <person name="Birren B."/>
        </authorList>
    </citation>
    <scope>NUCLEOTIDE SEQUENCE [LARGE SCALE GENOMIC DNA]</scope>
    <source>
        <strain evidence="3">INRA-310</strain>
    </source>
</reference>
<gene>
    <name evidence="2" type="ORF">PPTG_24882</name>
</gene>
<dbReference type="GeneID" id="20193481"/>
<proteinExistence type="predicted"/>
<protein>
    <submittedName>
        <fullName evidence="2">Uncharacterized protein</fullName>
    </submittedName>
</protein>
<dbReference type="AlphaFoldDB" id="W2PCA7"/>
<evidence type="ECO:0000313" key="3">
    <source>
        <dbReference type="Proteomes" id="UP000018817"/>
    </source>
</evidence>
<reference evidence="2 3" key="2">
    <citation type="submission" date="2013-11" db="EMBL/GenBank/DDBJ databases">
        <title>The Genome Sequence of Phytophthora parasitica INRA-310.</title>
        <authorList>
            <consortium name="The Broad Institute Genomics Platform"/>
            <person name="Russ C."/>
            <person name="Tyler B."/>
            <person name="Panabieres F."/>
            <person name="Shan W."/>
            <person name="Tripathy S."/>
            <person name="Grunwald N."/>
            <person name="Machado M."/>
            <person name="Johnson C.S."/>
            <person name="Arredondo F."/>
            <person name="Hong C."/>
            <person name="Coffey M."/>
            <person name="Young S.K."/>
            <person name="Zeng Q."/>
            <person name="Gargeya S."/>
            <person name="Fitzgerald M."/>
            <person name="Abouelleil A."/>
            <person name="Alvarado L."/>
            <person name="Chapman S.B."/>
            <person name="Gainer-Dewar J."/>
            <person name="Goldberg J."/>
            <person name="Griggs A."/>
            <person name="Gujja S."/>
            <person name="Hansen M."/>
            <person name="Howarth C."/>
            <person name="Imamovic A."/>
            <person name="Ireland A."/>
            <person name="Larimer J."/>
            <person name="McCowan C."/>
            <person name="Murphy C."/>
            <person name="Pearson M."/>
            <person name="Poon T.W."/>
            <person name="Priest M."/>
            <person name="Roberts A."/>
            <person name="Saif S."/>
            <person name="Shea T."/>
            <person name="Sykes S."/>
            <person name="Wortman J."/>
            <person name="Nusbaum C."/>
            <person name="Birren B."/>
        </authorList>
    </citation>
    <scope>NUCLEOTIDE SEQUENCE [LARGE SCALE GENOMIC DNA]</scope>
    <source>
        <strain evidence="2 3">INRA-310</strain>
    </source>
</reference>
<dbReference type="EMBL" id="KI669882">
    <property type="protein sequence ID" value="ETM97644.1"/>
    <property type="molecule type" value="Genomic_DNA"/>
</dbReference>
<dbReference type="Proteomes" id="UP000018817">
    <property type="component" value="Unassembled WGS sequence"/>
</dbReference>
<sequence>MPGIATSAPGQVHSRCALTRKVSGVATSVTPYRTPSPLLATDSRSIRKPASG</sequence>
<feature type="region of interest" description="Disordered" evidence="1">
    <location>
        <begin position="28"/>
        <end position="52"/>
    </location>
</feature>
<accession>W2PCA7</accession>
<dbReference type="RefSeq" id="XP_008917060.1">
    <property type="nucleotide sequence ID" value="XM_008918812.1"/>
</dbReference>
<name>W2PCA7_PHYN3</name>
<evidence type="ECO:0000313" key="2">
    <source>
        <dbReference type="EMBL" id="ETM97644.1"/>
    </source>
</evidence>